<dbReference type="Proteomes" id="UP000184510">
    <property type="component" value="Unassembled WGS sequence"/>
</dbReference>
<organism evidence="1 2">
    <name type="scientific">Rubritalea squalenifaciens DSM 18772</name>
    <dbReference type="NCBI Taxonomy" id="1123071"/>
    <lineage>
        <taxon>Bacteria</taxon>
        <taxon>Pseudomonadati</taxon>
        <taxon>Verrucomicrobiota</taxon>
        <taxon>Verrucomicrobiia</taxon>
        <taxon>Verrucomicrobiales</taxon>
        <taxon>Rubritaleaceae</taxon>
        <taxon>Rubritalea</taxon>
    </lineage>
</organism>
<keyword evidence="2" id="KW-1185">Reference proteome</keyword>
<reference evidence="1 2" key="1">
    <citation type="submission" date="2016-11" db="EMBL/GenBank/DDBJ databases">
        <authorList>
            <person name="Jaros S."/>
            <person name="Januszkiewicz K."/>
            <person name="Wedrychowicz H."/>
        </authorList>
    </citation>
    <scope>NUCLEOTIDE SEQUENCE [LARGE SCALE GENOMIC DNA]</scope>
    <source>
        <strain evidence="1 2">DSM 18772</strain>
    </source>
</reference>
<dbReference type="EMBL" id="FQYR01000003">
    <property type="protein sequence ID" value="SHJ21807.1"/>
    <property type="molecule type" value="Genomic_DNA"/>
</dbReference>
<dbReference type="AlphaFoldDB" id="A0A1M6HHX5"/>
<evidence type="ECO:0000313" key="2">
    <source>
        <dbReference type="Proteomes" id="UP000184510"/>
    </source>
</evidence>
<name>A0A1M6HHX5_9BACT</name>
<dbReference type="STRING" id="1123071.SAMN02745181_1478"/>
<gene>
    <name evidence="1" type="ORF">SAMN02745181_1478</name>
</gene>
<proteinExistence type="predicted"/>
<accession>A0A1M6HHX5</accession>
<dbReference type="InParanoid" id="A0A1M6HHX5"/>
<protein>
    <submittedName>
        <fullName evidence="1">Uncharacterized protein</fullName>
    </submittedName>
</protein>
<evidence type="ECO:0000313" key="1">
    <source>
        <dbReference type="EMBL" id="SHJ21807.1"/>
    </source>
</evidence>
<sequence length="170" mass="19004">MASTAFAGHVYENLSYGDTRETVTKKLLACPRLEVTVPETMFGRVGLNGSFKIKKDLNGLKFSLFFDWDETGGLKEVTLRSEDVGPSDYNSKLKEYYSDASDLITRIYGSPIMSNDMPPRKDINPGAIMNSHLWHPGEGSLMLGVAHAKDKYYVSIRFTSKVIKPVKTEN</sequence>